<accession>A0AAV8UGY6</accession>
<dbReference type="PANTHER" id="PTHR39741:SF14">
    <property type="entry name" value="F-BOX DOMAIN-CONTAINING PROTEIN"/>
    <property type="match status" value="1"/>
</dbReference>
<dbReference type="Proteomes" id="UP001159364">
    <property type="component" value="Linkage Group LG08"/>
</dbReference>
<organism evidence="2 3">
    <name type="scientific">Erythroxylum novogranatense</name>
    <dbReference type="NCBI Taxonomy" id="1862640"/>
    <lineage>
        <taxon>Eukaryota</taxon>
        <taxon>Viridiplantae</taxon>
        <taxon>Streptophyta</taxon>
        <taxon>Embryophyta</taxon>
        <taxon>Tracheophyta</taxon>
        <taxon>Spermatophyta</taxon>
        <taxon>Magnoliopsida</taxon>
        <taxon>eudicotyledons</taxon>
        <taxon>Gunneridae</taxon>
        <taxon>Pentapetalae</taxon>
        <taxon>rosids</taxon>
        <taxon>fabids</taxon>
        <taxon>Malpighiales</taxon>
        <taxon>Erythroxylaceae</taxon>
        <taxon>Erythroxylum</taxon>
    </lineage>
</organism>
<keyword evidence="3" id="KW-1185">Reference proteome</keyword>
<dbReference type="AlphaFoldDB" id="A0AAV8UGY6"/>
<dbReference type="Pfam" id="PF12937">
    <property type="entry name" value="F-box-like"/>
    <property type="match status" value="1"/>
</dbReference>
<dbReference type="SUPFAM" id="SSF81383">
    <property type="entry name" value="F-box domain"/>
    <property type="match status" value="1"/>
</dbReference>
<dbReference type="Gene3D" id="1.20.1280.50">
    <property type="match status" value="1"/>
</dbReference>
<evidence type="ECO:0000313" key="3">
    <source>
        <dbReference type="Proteomes" id="UP001159364"/>
    </source>
</evidence>
<dbReference type="InterPro" id="IPR036047">
    <property type="entry name" value="F-box-like_dom_sf"/>
</dbReference>
<dbReference type="PANTHER" id="PTHR39741">
    <property type="entry name" value="F-BOX DOMAIN CONTAINING PROTEIN, EXPRESSED"/>
    <property type="match status" value="1"/>
</dbReference>
<comment type="caution">
    <text evidence="2">The sequence shown here is derived from an EMBL/GenBank/DDBJ whole genome shotgun (WGS) entry which is preliminary data.</text>
</comment>
<protein>
    <recommendedName>
        <fullName evidence="1">F-box domain-containing protein</fullName>
    </recommendedName>
</protein>
<dbReference type="EMBL" id="JAIWQS010000008">
    <property type="protein sequence ID" value="KAJ8900323.1"/>
    <property type="molecule type" value="Genomic_DNA"/>
</dbReference>
<gene>
    <name evidence="2" type="ORF">K2173_024963</name>
</gene>
<dbReference type="InterPro" id="IPR001810">
    <property type="entry name" value="F-box_dom"/>
</dbReference>
<feature type="domain" description="F-box" evidence="1">
    <location>
        <begin position="57"/>
        <end position="98"/>
    </location>
</feature>
<proteinExistence type="predicted"/>
<evidence type="ECO:0000313" key="2">
    <source>
        <dbReference type="EMBL" id="KAJ8900323.1"/>
    </source>
</evidence>
<evidence type="ECO:0000259" key="1">
    <source>
        <dbReference type="Pfam" id="PF12937"/>
    </source>
</evidence>
<dbReference type="InterPro" id="IPR055336">
    <property type="entry name" value="At4g00755-like"/>
</dbReference>
<name>A0AAV8UGY6_9ROSI</name>
<reference evidence="2 3" key="1">
    <citation type="submission" date="2021-09" db="EMBL/GenBank/DDBJ databases">
        <title>Genomic insights and catalytic innovation underlie evolution of tropane alkaloids biosynthesis.</title>
        <authorList>
            <person name="Wang Y.-J."/>
            <person name="Tian T."/>
            <person name="Huang J.-P."/>
            <person name="Huang S.-X."/>
        </authorList>
    </citation>
    <scope>NUCLEOTIDE SEQUENCE [LARGE SCALE GENOMIC DNA]</scope>
    <source>
        <strain evidence="2">KIB-2018</strain>
        <tissue evidence="2">Leaf</tissue>
    </source>
</reference>
<sequence>MHNLPFLFRSLRFGVGSTISEITLFLVIHQGFEQLEKECYFLAMETSVDFLNYLDHDMSVKILMCLEDPSDLVRFSCVSRSWRRFVVANGLSKQLCLRMFPCLHRVVHVTEPSCSFNKSLEVGCSKFMEWENLEMEHRAYSFLAQGCSSFPLTECISYAISASSTDHFPEESVHNTLEPIDMFPRSPSYWSSIGQSNPAVPETLIYKLLADICVITEIRIQPFQDYFDLGHPIYSAKAVRFRMGHAKVPLHDPIDEPLDCCLDDKFLWTYTSPEFPMAQENCLQKFELPEPVLCIGGILQVELLGRVYKHYMDGLFYICVSHVQAVGRPLWSAFGVEILEPSGKFVLKVHNYTQVSLAEEHPFARPKGVVVEEYGWNEENVESDEDVEFDFDFV</sequence>